<dbReference type="Gene3D" id="2.60.120.200">
    <property type="match status" value="1"/>
</dbReference>
<gene>
    <name evidence="5" type="ORF">BJN45_09960</name>
</gene>
<proteinExistence type="predicted"/>
<dbReference type="InterPro" id="IPR013320">
    <property type="entry name" value="ConA-like_dom_sf"/>
</dbReference>
<dbReference type="Proteomes" id="UP000187526">
    <property type="component" value="Unassembled WGS sequence"/>
</dbReference>
<dbReference type="InterPro" id="IPR049304">
    <property type="entry name" value="Gly_rich_dom"/>
</dbReference>
<comment type="caution">
    <text evidence="5">The sequence shown here is derived from an EMBL/GenBank/DDBJ whole genome shotgun (WGS) entry which is preliminary data.</text>
</comment>
<dbReference type="InterPro" id="IPR006558">
    <property type="entry name" value="LamG-like"/>
</dbReference>
<evidence type="ECO:0000256" key="1">
    <source>
        <dbReference type="ARBA" id="ARBA00022729"/>
    </source>
</evidence>
<organism evidence="5 6">
    <name type="scientific">Azonexus hydrophilus</name>
    <dbReference type="NCBI Taxonomy" id="418702"/>
    <lineage>
        <taxon>Bacteria</taxon>
        <taxon>Pseudomonadati</taxon>
        <taxon>Pseudomonadota</taxon>
        <taxon>Betaproteobacteria</taxon>
        <taxon>Rhodocyclales</taxon>
        <taxon>Azonexaceae</taxon>
        <taxon>Azonexus</taxon>
    </lineage>
</organism>
<dbReference type="Pfam" id="PF13385">
    <property type="entry name" value="Laminin_G_3"/>
    <property type="match status" value="1"/>
</dbReference>
<dbReference type="NCBIfam" id="TIGR01451">
    <property type="entry name" value="B_ant_repeat"/>
    <property type="match status" value="1"/>
</dbReference>
<dbReference type="STRING" id="418702.BJN45_09960"/>
<dbReference type="Pfam" id="PF20419">
    <property type="entry name" value="DUF6701"/>
    <property type="match status" value="1"/>
</dbReference>
<feature type="region of interest" description="Disordered" evidence="3">
    <location>
        <begin position="165"/>
        <end position="221"/>
    </location>
</feature>
<feature type="compositionally biased region" description="Gly residues" evidence="3">
    <location>
        <begin position="172"/>
        <end position="190"/>
    </location>
</feature>
<dbReference type="InterPro" id="IPR001434">
    <property type="entry name" value="OmcB-like_DUF11"/>
</dbReference>
<dbReference type="SMART" id="SM00560">
    <property type="entry name" value="LamGL"/>
    <property type="match status" value="1"/>
</dbReference>
<dbReference type="SUPFAM" id="SSF49899">
    <property type="entry name" value="Concanavalin A-like lectins/glucanases"/>
    <property type="match status" value="1"/>
</dbReference>
<evidence type="ECO:0000313" key="6">
    <source>
        <dbReference type="Proteomes" id="UP000187526"/>
    </source>
</evidence>
<sequence length="1362" mass="136138">MKKASLFPSITLSLQTRFALILGLLFMSLSQPQAGTVTLTANGNWTAPAWVTSATVEAWGGGGAGGGARGNPAKGGGGAGGQYARKVVAVAPNATYAVVVGAGGSGSTGAGGTGGDSTFASNVVVAKGGAGGADAATNSSGGAGGQGSVAGAVGDVVFAGGDGSSGTTASGAAGGAGGGGAGSTGTGGNASGNTAGSGTATGGGTGGAGLSSRNTGNPGSTYGGGGGAGYATNGTDQSGGAGAAGRVVITWEDLPTVLSINRANANPATANASVSWTVTFSASVTGVDSNDFALVESGGTTGSSIVSVSGAGASWTVTANTGAVNAGTLGLNLLDNDTIATASGLVLGGVGAGNGNFIGQTYSILPPVPRLGKVASTAAAVVGDVLTFAVSAENTYSIDLTDVVLTDVLPAGMSYVTHVLTHGALVVSGQTLTWTIPTLPAGVKAQMTLAVSLSQAGSLTNTVTSPGATSASAMVRVLSSAVTHFRLDEPTGSWGGVAGEVIDSGGTALHGRRLTTSSPTTTNAIEPNPTIASQHAAVVGDFCNAGSFDGRAVVEVADSPNFDYTTQLSATAWVYPTAYPSELSSILSNDTNYEFHLDPNGKLYWWWGASSFRSATTVPLNQWSHIAITFNSVAGARRQRIYINGVLDANTNNWQGTLQANNCNFYIGGDVATGSCALISGRNFRGRIDEVKLYNYELDNAEVEADMTLGRQCSGSFDHIRIEHDAVASVCAPEQVTVKACLDSACSMLYPGSVTVRLSPSGWVGGDTFTFSGGITSRKLSQASAGNVTLGVASSTPSASNPGRCFNGGTESCAVNFAANSCAFDAVESGKAPQNPIFTKLAGVAFNLDVLALNSPTTVNSTYTGTVAVDLVDASASACPTGSALTSAGNITFVSGNSGRKSVSFNYPNAAANVKVRMRVGSAAPACSSDNFAIRPQQFAVSSTMSNTGLTGTPVAVAGSPFDLTAAAGVAGGYAGTPLLQAAKVNDHNGDDISAALNGVFGSGDGTKAVGNAFRYQDVGNIQLEADAVVDSSFTAVDQPNECISGSTSNDLSAGKYGCNIGSTATGKLGRWRPSHFSFAGTLTPGCSSGFTYMGDDHLGVALAVKAHAQGAGAAGAGDPVTRRYKAGIGGLPNSVLADVTISGDSGGVAVSTTKLKTPDFPAMPDDSLWSEGIFTINDTYSFERAAVPAAGDYYPAFRFKAALADPDGASLIEPKESGSTRILHGRLRLSNVFGAKLGMLEMPVQAQYWTGNSWLLNGLDNCTSVPYSAIHISDTTTATAANAPLTMVAGKSVIKLTPSKLGSVDVGLNLSGCTPALAGGTGADLPWLRSGTTGLVCPTARATFGIYEAEKKKAVHVRELF</sequence>
<name>A0A1R1I4T2_9RHOO</name>
<accession>A0A1R1I4T2</accession>
<evidence type="ECO:0000256" key="2">
    <source>
        <dbReference type="ARBA" id="ARBA00023157"/>
    </source>
</evidence>
<reference evidence="5 6" key="1">
    <citation type="submission" date="2016-10" db="EMBL/GenBank/DDBJ databases">
        <title>Alkaliphiles isolated from bioreactors.</title>
        <authorList>
            <person name="Salah Z."/>
            <person name="Rout S.P."/>
            <person name="Humphreys P.N."/>
        </authorList>
    </citation>
    <scope>NUCLEOTIDE SEQUENCE [LARGE SCALE GENOMIC DNA]</scope>
    <source>
        <strain evidence="5 6">ZS02</strain>
    </source>
</reference>
<dbReference type="Pfam" id="PF21722">
    <property type="entry name" value="Gly_rich_2"/>
    <property type="match status" value="1"/>
</dbReference>
<dbReference type="InterPro" id="IPR047589">
    <property type="entry name" value="DUF11_rpt"/>
</dbReference>
<evidence type="ECO:0000256" key="3">
    <source>
        <dbReference type="SAM" id="MobiDB-lite"/>
    </source>
</evidence>
<keyword evidence="2" id="KW-1015">Disulfide bond</keyword>
<feature type="domain" description="LamG-like jellyroll fold" evidence="4">
    <location>
        <begin position="566"/>
        <end position="701"/>
    </location>
</feature>
<evidence type="ECO:0000313" key="5">
    <source>
        <dbReference type="EMBL" id="OMG53746.1"/>
    </source>
</evidence>
<protein>
    <recommendedName>
        <fullName evidence="4">LamG-like jellyroll fold domain-containing protein</fullName>
    </recommendedName>
</protein>
<keyword evidence="1" id="KW-0732">Signal</keyword>
<dbReference type="Pfam" id="PF01345">
    <property type="entry name" value="DUF11"/>
    <property type="match status" value="1"/>
</dbReference>
<dbReference type="InterPro" id="IPR046524">
    <property type="entry name" value="DUF6701"/>
</dbReference>
<dbReference type="OrthoDB" id="9790247at2"/>
<dbReference type="Gene3D" id="2.60.40.1170">
    <property type="entry name" value="Mu homology domain, subdomain B"/>
    <property type="match status" value="1"/>
</dbReference>
<dbReference type="RefSeq" id="WP_076094754.1">
    <property type="nucleotide sequence ID" value="NZ_MTHD01000003.1"/>
</dbReference>
<feature type="compositionally biased region" description="Gly residues" evidence="3">
    <location>
        <begin position="199"/>
        <end position="209"/>
    </location>
</feature>
<keyword evidence="6" id="KW-1185">Reference proteome</keyword>
<evidence type="ECO:0000259" key="4">
    <source>
        <dbReference type="SMART" id="SM00560"/>
    </source>
</evidence>
<dbReference type="EMBL" id="MTHD01000003">
    <property type="protein sequence ID" value="OMG53746.1"/>
    <property type="molecule type" value="Genomic_DNA"/>
</dbReference>